<gene>
    <name evidence="3" type="ORF">EVJ48_07125</name>
</gene>
<dbReference type="InterPro" id="IPR003346">
    <property type="entry name" value="Transposase_20"/>
</dbReference>
<comment type="caution">
    <text evidence="3">The sequence shown here is derived from an EMBL/GenBank/DDBJ whole genome shotgun (WGS) entry which is preliminary data.</text>
</comment>
<proteinExistence type="predicted"/>
<dbReference type="InterPro" id="IPR047650">
    <property type="entry name" value="Transpos_IS110"/>
</dbReference>
<dbReference type="GO" id="GO:0003677">
    <property type="term" value="F:DNA binding"/>
    <property type="evidence" value="ECO:0007669"/>
    <property type="project" value="InterPro"/>
</dbReference>
<accession>A0A520XB23</accession>
<evidence type="ECO:0000259" key="1">
    <source>
        <dbReference type="Pfam" id="PF01548"/>
    </source>
</evidence>
<protein>
    <submittedName>
        <fullName evidence="3">IS110 family transposase</fullName>
    </submittedName>
</protein>
<evidence type="ECO:0000313" key="3">
    <source>
        <dbReference type="EMBL" id="RZV38413.1"/>
    </source>
</evidence>
<feature type="domain" description="Transposase IS116/IS110/IS902 C-terminal" evidence="2">
    <location>
        <begin position="189"/>
        <end position="271"/>
    </location>
</feature>
<dbReference type="InterPro" id="IPR002525">
    <property type="entry name" value="Transp_IS110-like_N"/>
</dbReference>
<evidence type="ECO:0000313" key="4">
    <source>
        <dbReference type="Proteomes" id="UP000322454"/>
    </source>
</evidence>
<dbReference type="PANTHER" id="PTHR33055:SF13">
    <property type="entry name" value="TRANSPOSASE"/>
    <property type="match status" value="1"/>
</dbReference>
<sequence length="313" mass="35556">MEESFFGIDVSKADLDLFIVPSNKVLKTTNDEKGIEEIVKIAKELKPASIVVESTGVYQNNLVFSLLKENLPVVVTNPRRIRDFAKAKNKLAKTDKIDSEIIALFAKEIKPEYRSFKDETLQELTALITRRDQLINMITAEKNRLEVSHKSVRNDILRIVRTLEKHLRRIDEDIDDFLKKEGPINHKSDILNSVPGVGKILTTTLLAVMPELGTLNRKQCASLVGVAPFNKDSGKYRGKKSIWGGRSFIRKILYMSTLSSIRFNDVIRTFYDRLVSKGKPKKVAIVACMRKLITILNSMMKNDKMWDATMLSA</sequence>
<name>A0A520XB23_9DELT</name>
<feature type="domain" description="Transposase IS110-like N-terminal" evidence="1">
    <location>
        <begin position="7"/>
        <end position="146"/>
    </location>
</feature>
<reference evidence="3 4" key="1">
    <citation type="submission" date="2019-01" db="EMBL/GenBank/DDBJ databases">
        <title>Insights into ecological role of a new deltaproteobacterial order Candidatus Sinidesulfobacterales (Sva0485) by metagenomics and metatranscriptomics.</title>
        <authorList>
            <person name="Tan S."/>
            <person name="Liu J."/>
            <person name="Fang Y."/>
            <person name="Hedlund B."/>
            <person name="Lian Z.-H."/>
            <person name="Huang L.-Y."/>
            <person name="Li J.-T."/>
            <person name="Huang L.-N."/>
            <person name="Li W.-J."/>
            <person name="Jiang H.-C."/>
            <person name="Dong H.-L."/>
            <person name="Shu W.-S."/>
        </authorList>
    </citation>
    <scope>NUCLEOTIDE SEQUENCE [LARGE SCALE GENOMIC DNA]</scope>
    <source>
        <strain evidence="3">AP4</strain>
    </source>
</reference>
<dbReference type="GO" id="GO:0004803">
    <property type="term" value="F:transposase activity"/>
    <property type="evidence" value="ECO:0007669"/>
    <property type="project" value="InterPro"/>
</dbReference>
<dbReference type="AlphaFoldDB" id="A0A520XB23"/>
<dbReference type="Pfam" id="PF02371">
    <property type="entry name" value="Transposase_20"/>
    <property type="match status" value="1"/>
</dbReference>
<dbReference type="EMBL" id="SHMQ01000019">
    <property type="protein sequence ID" value="RZV38413.1"/>
    <property type="molecule type" value="Genomic_DNA"/>
</dbReference>
<dbReference type="PANTHER" id="PTHR33055">
    <property type="entry name" value="TRANSPOSASE FOR INSERTION SEQUENCE ELEMENT IS1111A"/>
    <property type="match status" value="1"/>
</dbReference>
<dbReference type="Proteomes" id="UP000322454">
    <property type="component" value="Unassembled WGS sequence"/>
</dbReference>
<organism evidence="3 4">
    <name type="scientific">Candidatus Acidulodesulfobacterium acidiphilum</name>
    <dbReference type="NCBI Taxonomy" id="2597224"/>
    <lineage>
        <taxon>Bacteria</taxon>
        <taxon>Deltaproteobacteria</taxon>
        <taxon>Candidatus Acidulodesulfobacterales</taxon>
        <taxon>Candidatus Acidulodesulfobacterium</taxon>
    </lineage>
</organism>
<evidence type="ECO:0000259" key="2">
    <source>
        <dbReference type="Pfam" id="PF02371"/>
    </source>
</evidence>
<dbReference type="Pfam" id="PF01548">
    <property type="entry name" value="DEDD_Tnp_IS110"/>
    <property type="match status" value="1"/>
</dbReference>
<dbReference type="GO" id="GO:0006313">
    <property type="term" value="P:DNA transposition"/>
    <property type="evidence" value="ECO:0007669"/>
    <property type="project" value="InterPro"/>
</dbReference>